<dbReference type="EMBL" id="DS566014">
    <property type="status" value="NOT_ANNOTATED_CDS"/>
    <property type="molecule type" value="Genomic_DNA"/>
</dbReference>
<dbReference type="eggNOG" id="ENOG502RY07">
    <property type="taxonomic scope" value="Eukaryota"/>
</dbReference>
<organism evidence="3 4">
    <name type="scientific">Phytophthora ramorum</name>
    <name type="common">Sudden oak death agent</name>
    <dbReference type="NCBI Taxonomy" id="164328"/>
    <lineage>
        <taxon>Eukaryota</taxon>
        <taxon>Sar</taxon>
        <taxon>Stramenopiles</taxon>
        <taxon>Oomycota</taxon>
        <taxon>Peronosporomycetes</taxon>
        <taxon>Peronosporales</taxon>
        <taxon>Peronosporaceae</taxon>
        <taxon>Phytophthora</taxon>
    </lineage>
</organism>
<proteinExistence type="predicted"/>
<dbReference type="VEuPathDB" id="FungiDB:KRP22_14091"/>
<keyword evidence="4" id="KW-1185">Reference proteome</keyword>
<dbReference type="EnsemblProtists" id="Phyra76283">
    <property type="protein sequence ID" value="Phyra76283"/>
    <property type="gene ID" value="Phyra76283"/>
</dbReference>
<evidence type="ECO:0000256" key="1">
    <source>
        <dbReference type="SAM" id="Coils"/>
    </source>
</evidence>
<sequence>MSQNAANNGKGKAPADAAKDEDADDKVLRRRLQYKLHQRRHRAKQKQKVATLELEVQSLAAEVETLAHARQKLVVDHNCFASRGTAGGVPARVAMEYFRLFQFGVSPLHIDQQEQFLRAVMTADTQGPDYVGVDTVVTQWRRYCSFFAYTRYEPLAISITTVGDLTVVLVDSIFSIRARHDGVVTLYPSLNGDAELTQKLVGNAININGKYRFTFDAAGVVTWFSAEWDLVGALQRALGSLGDVATILSGANISSSTGQIRVEEARPSVDPRHNRALADRDGATVECDPTALCELLHVLERPEHSAQRLHQLQTHQQTGHVARAIHHERVGACDGGGAGHERLHELGLHLSGLETREERGNSLPVEAQIQHDLDHHHDGVVSAALRLPTLRLQHAQRKVLVVEPPLLHEGVGTAQVNALDVRG</sequence>
<evidence type="ECO:0000313" key="4">
    <source>
        <dbReference type="Proteomes" id="UP000005238"/>
    </source>
</evidence>
<feature type="compositionally biased region" description="Low complexity" evidence="2">
    <location>
        <begin position="1"/>
        <end position="16"/>
    </location>
</feature>
<dbReference type="VEuPathDB" id="FungiDB:KRP23_11828"/>
<dbReference type="HOGENOM" id="CLU_649700_0_0_1"/>
<accession>H3GJE2</accession>
<dbReference type="AlphaFoldDB" id="H3GJE2"/>
<protein>
    <recommendedName>
        <fullName evidence="5">BZIP domain-containing protein</fullName>
    </recommendedName>
</protein>
<feature type="coiled-coil region" evidence="1">
    <location>
        <begin position="42"/>
        <end position="69"/>
    </location>
</feature>
<evidence type="ECO:0000256" key="2">
    <source>
        <dbReference type="SAM" id="MobiDB-lite"/>
    </source>
</evidence>
<feature type="region of interest" description="Disordered" evidence="2">
    <location>
        <begin position="1"/>
        <end position="26"/>
    </location>
</feature>
<keyword evidence="1" id="KW-0175">Coiled coil</keyword>
<reference evidence="4" key="1">
    <citation type="journal article" date="2006" name="Science">
        <title>Phytophthora genome sequences uncover evolutionary origins and mechanisms of pathogenesis.</title>
        <authorList>
            <person name="Tyler B.M."/>
            <person name="Tripathy S."/>
            <person name="Zhang X."/>
            <person name="Dehal P."/>
            <person name="Jiang R.H."/>
            <person name="Aerts A."/>
            <person name="Arredondo F.D."/>
            <person name="Baxter L."/>
            <person name="Bensasson D."/>
            <person name="Beynon J.L."/>
            <person name="Chapman J."/>
            <person name="Damasceno C.M."/>
            <person name="Dorrance A.E."/>
            <person name="Dou D."/>
            <person name="Dickerman A.W."/>
            <person name="Dubchak I.L."/>
            <person name="Garbelotto M."/>
            <person name="Gijzen M."/>
            <person name="Gordon S.G."/>
            <person name="Govers F."/>
            <person name="Grunwald N.J."/>
            <person name="Huang W."/>
            <person name="Ivors K.L."/>
            <person name="Jones R.W."/>
            <person name="Kamoun S."/>
            <person name="Krampis K."/>
            <person name="Lamour K.H."/>
            <person name="Lee M.K."/>
            <person name="McDonald W.H."/>
            <person name="Medina M."/>
            <person name="Meijer H.J."/>
            <person name="Nordberg E.K."/>
            <person name="Maclean D.J."/>
            <person name="Ospina-Giraldo M.D."/>
            <person name="Morris P.F."/>
            <person name="Phuntumart V."/>
            <person name="Putnam N.H."/>
            <person name="Rash S."/>
            <person name="Rose J.K."/>
            <person name="Sakihama Y."/>
            <person name="Salamov A.A."/>
            <person name="Savidor A."/>
            <person name="Scheuring C.F."/>
            <person name="Smith B.M."/>
            <person name="Sobral B.W."/>
            <person name="Terry A."/>
            <person name="Torto-Alalibo T.A."/>
            <person name="Win J."/>
            <person name="Xu Z."/>
            <person name="Zhang H."/>
            <person name="Grigoriev I.V."/>
            <person name="Rokhsar D.S."/>
            <person name="Boore J.L."/>
        </authorList>
    </citation>
    <scope>NUCLEOTIDE SEQUENCE [LARGE SCALE GENOMIC DNA]</scope>
    <source>
        <strain evidence="4">Pr102</strain>
    </source>
</reference>
<dbReference type="Proteomes" id="UP000005238">
    <property type="component" value="Unassembled WGS sequence"/>
</dbReference>
<dbReference type="CDD" id="cd14686">
    <property type="entry name" value="bZIP"/>
    <property type="match status" value="1"/>
</dbReference>
<evidence type="ECO:0000313" key="3">
    <source>
        <dbReference type="EnsemblProtists" id="Phyra76283"/>
    </source>
</evidence>
<dbReference type="InParanoid" id="H3GJE2"/>
<name>H3GJE2_PHYRM</name>
<reference evidence="3" key="2">
    <citation type="submission" date="2015-06" db="UniProtKB">
        <authorList>
            <consortium name="EnsemblProtists"/>
        </authorList>
    </citation>
    <scope>IDENTIFICATION</scope>
    <source>
        <strain evidence="3">Pr102</strain>
    </source>
</reference>
<evidence type="ECO:0008006" key="5">
    <source>
        <dbReference type="Google" id="ProtNLM"/>
    </source>
</evidence>